<comment type="caution">
    <text evidence="2">The sequence shown here is derived from an EMBL/GenBank/DDBJ whole genome shotgun (WGS) entry which is preliminary data.</text>
</comment>
<organism evidence="2 3">
    <name type="scientific">Chitinophaga oryziterrae</name>
    <dbReference type="NCBI Taxonomy" id="1031224"/>
    <lineage>
        <taxon>Bacteria</taxon>
        <taxon>Pseudomonadati</taxon>
        <taxon>Bacteroidota</taxon>
        <taxon>Chitinophagia</taxon>
        <taxon>Chitinophagales</taxon>
        <taxon>Chitinophagaceae</taxon>
        <taxon>Chitinophaga</taxon>
    </lineage>
</organism>
<feature type="transmembrane region" description="Helical" evidence="1">
    <location>
        <begin position="6"/>
        <end position="26"/>
    </location>
</feature>
<sequence length="146" mass="16414">MTLSKIIFPIIIFSGIAGLTACKTYTIPVDSFKRQFQGMDSGHLRPVTTQSPFGGRSNYLTNRIDSIFCVDKKGQPAVLLNGPSIEIRFTYEDHKHTVFYFDRMTVDSVSVTGVTSRILGTRKTIPLNSIKKIEVQNGQKKYSYVQ</sequence>
<dbReference type="RefSeq" id="WP_157300116.1">
    <property type="nucleotide sequence ID" value="NZ_BAAAZB010000025.1"/>
</dbReference>
<name>A0A6N8JAA0_9BACT</name>
<dbReference type="OrthoDB" id="669098at2"/>
<keyword evidence="1" id="KW-0472">Membrane</keyword>
<evidence type="ECO:0000256" key="1">
    <source>
        <dbReference type="SAM" id="Phobius"/>
    </source>
</evidence>
<evidence type="ECO:0008006" key="4">
    <source>
        <dbReference type="Google" id="ProtNLM"/>
    </source>
</evidence>
<keyword evidence="1" id="KW-0812">Transmembrane</keyword>
<keyword evidence="3" id="KW-1185">Reference proteome</keyword>
<gene>
    <name evidence="2" type="ORF">GO495_12930</name>
</gene>
<evidence type="ECO:0000313" key="3">
    <source>
        <dbReference type="Proteomes" id="UP000468388"/>
    </source>
</evidence>
<proteinExistence type="predicted"/>
<dbReference type="AlphaFoldDB" id="A0A6N8JAA0"/>
<dbReference type="Proteomes" id="UP000468388">
    <property type="component" value="Unassembled WGS sequence"/>
</dbReference>
<reference evidence="2 3" key="1">
    <citation type="submission" date="2019-12" db="EMBL/GenBank/DDBJ databases">
        <title>The draft genomic sequence of strain Chitinophaga oryziterrae JCM 16595.</title>
        <authorList>
            <person name="Zhang X."/>
        </authorList>
    </citation>
    <scope>NUCLEOTIDE SEQUENCE [LARGE SCALE GENOMIC DNA]</scope>
    <source>
        <strain evidence="2 3">JCM 16595</strain>
    </source>
</reference>
<evidence type="ECO:0000313" key="2">
    <source>
        <dbReference type="EMBL" id="MVT41491.1"/>
    </source>
</evidence>
<dbReference type="PROSITE" id="PS51257">
    <property type="entry name" value="PROKAR_LIPOPROTEIN"/>
    <property type="match status" value="1"/>
</dbReference>
<protein>
    <recommendedName>
        <fullName evidence="4">Lipoprotein</fullName>
    </recommendedName>
</protein>
<keyword evidence="1" id="KW-1133">Transmembrane helix</keyword>
<accession>A0A6N8JAA0</accession>
<dbReference type="EMBL" id="WRXO01000003">
    <property type="protein sequence ID" value="MVT41491.1"/>
    <property type="molecule type" value="Genomic_DNA"/>
</dbReference>